<evidence type="ECO:0000313" key="1">
    <source>
        <dbReference type="EMBL" id="PVG81662.1"/>
    </source>
</evidence>
<proteinExistence type="predicted"/>
<dbReference type="Proteomes" id="UP000246018">
    <property type="component" value="Unassembled WGS sequence"/>
</dbReference>
<accession>A0A2T8F7G9</accession>
<reference evidence="1 2" key="1">
    <citation type="submission" date="2018-04" db="EMBL/GenBank/DDBJ databases">
        <title>Genome of Nocardioides gansuensis WSJ-1.</title>
        <authorList>
            <person name="Wu S."/>
            <person name="Wang G."/>
        </authorList>
    </citation>
    <scope>NUCLEOTIDE SEQUENCE [LARGE SCALE GENOMIC DNA]</scope>
    <source>
        <strain evidence="1 2">WSJ-1</strain>
    </source>
</reference>
<comment type="caution">
    <text evidence="1">The sequence shown here is derived from an EMBL/GenBank/DDBJ whole genome shotgun (WGS) entry which is preliminary data.</text>
</comment>
<protein>
    <recommendedName>
        <fullName evidence="3">Hemerythrin-like domain-containing protein</fullName>
    </recommendedName>
</protein>
<keyword evidence="2" id="KW-1185">Reference proteome</keyword>
<organism evidence="1 2">
    <name type="scientific">Nocardioides gansuensis</name>
    <dbReference type="NCBI Taxonomy" id="2138300"/>
    <lineage>
        <taxon>Bacteria</taxon>
        <taxon>Bacillati</taxon>
        <taxon>Actinomycetota</taxon>
        <taxon>Actinomycetes</taxon>
        <taxon>Propionibacteriales</taxon>
        <taxon>Nocardioidaceae</taxon>
        <taxon>Nocardioides</taxon>
    </lineage>
</organism>
<dbReference type="OrthoDB" id="263362at2"/>
<dbReference type="RefSeq" id="WP_116573427.1">
    <property type="nucleotide sequence ID" value="NZ_QDGZ01000007.1"/>
</dbReference>
<evidence type="ECO:0008006" key="3">
    <source>
        <dbReference type="Google" id="ProtNLM"/>
    </source>
</evidence>
<evidence type="ECO:0000313" key="2">
    <source>
        <dbReference type="Proteomes" id="UP000246018"/>
    </source>
</evidence>
<dbReference type="EMBL" id="QDGZ01000007">
    <property type="protein sequence ID" value="PVG81662.1"/>
    <property type="molecule type" value="Genomic_DNA"/>
</dbReference>
<dbReference type="AlphaFoldDB" id="A0A2T8F7G9"/>
<gene>
    <name evidence="1" type="ORF">DDE18_16870</name>
</gene>
<sequence length="153" mass="16893">MEPHPSTSDQAFLADLRRHRAELRESMSALEDALAAPATAPPWAPRLHAALVELAADFRTHIDITEGPNGLYSDLLKTSPRLSESVASLIREHALICRQVDNLLARVTASDGIEDVDRVRDLGMAILGRLVRHRQRGSDLVFEAYEFDIGGET</sequence>
<name>A0A2T8F7G9_9ACTN</name>